<dbReference type="InterPro" id="IPR011761">
    <property type="entry name" value="ATP-grasp"/>
</dbReference>
<evidence type="ECO:0000256" key="7">
    <source>
        <dbReference type="HAMAP-Rule" id="MF_00558"/>
    </source>
</evidence>
<dbReference type="Gene3D" id="3.40.50.261">
    <property type="entry name" value="Succinyl-CoA synthetase domains"/>
    <property type="match status" value="1"/>
</dbReference>
<comment type="caution">
    <text evidence="7">Lacks conserved residue(s) required for the propagation of feature annotation.</text>
</comment>
<comment type="pathway">
    <text evidence="7">Carbohydrate metabolism; tricarboxylic acid cycle; succinate from succinyl-CoA (ligase route): step 1/1.</text>
</comment>
<evidence type="ECO:0000313" key="8">
    <source>
        <dbReference type="EMBL" id="HEF64409.1"/>
    </source>
</evidence>
<dbReference type="FunFam" id="3.30.470.20:FF:000002">
    <property type="entry name" value="Succinate--CoA ligase [ADP-forming] subunit beta"/>
    <property type="match status" value="1"/>
</dbReference>
<comment type="caution">
    <text evidence="8">The sequence shown here is derived from an EMBL/GenBank/DDBJ whole genome shotgun (WGS) entry which is preliminary data.</text>
</comment>
<keyword evidence="4 7" id="KW-0479">Metal-binding</keyword>
<dbReference type="EC" id="6.2.1.5" evidence="7"/>
<comment type="similarity">
    <text evidence="1 7">Belongs to the succinate/malate CoA ligase beta subunit family.</text>
</comment>
<dbReference type="InterPro" id="IPR013650">
    <property type="entry name" value="ATP-grasp_succ-CoA_synth-type"/>
</dbReference>
<feature type="binding site" evidence="7">
    <location>
        <position position="203"/>
    </location>
    <ligand>
        <name>Mg(2+)</name>
        <dbReference type="ChEBI" id="CHEBI:18420"/>
    </ligand>
</feature>
<comment type="subunit">
    <text evidence="7">Heterotetramer of two alpha and two beta subunits.</text>
</comment>
<dbReference type="SUPFAM" id="SSF56059">
    <property type="entry name" value="Glutathione synthetase ATP-binding domain-like"/>
    <property type="match status" value="1"/>
</dbReference>
<dbReference type="UniPathway" id="UPA00223">
    <property type="reaction ID" value="UER00999"/>
</dbReference>
<comment type="cofactor">
    <cofactor evidence="7">
        <name>Mg(2+)</name>
        <dbReference type="ChEBI" id="CHEBI:18420"/>
    </cofactor>
    <text evidence="7">Binds 1 Mg(2+) ion per subunit.</text>
</comment>
<evidence type="ECO:0000256" key="6">
    <source>
        <dbReference type="ARBA" id="ARBA00022842"/>
    </source>
</evidence>
<feature type="binding site" evidence="7">
    <location>
        <position position="106"/>
    </location>
    <ligand>
        <name>ATP</name>
        <dbReference type="ChEBI" id="CHEBI:30616"/>
    </ligand>
</feature>
<evidence type="ECO:0000256" key="3">
    <source>
        <dbReference type="ARBA" id="ARBA00022598"/>
    </source>
</evidence>
<organism evidence="8">
    <name type="scientific">Thermomicrobium roseum</name>
    <dbReference type="NCBI Taxonomy" id="500"/>
    <lineage>
        <taxon>Bacteria</taxon>
        <taxon>Pseudomonadati</taxon>
        <taxon>Thermomicrobiota</taxon>
        <taxon>Thermomicrobia</taxon>
        <taxon>Thermomicrobiales</taxon>
        <taxon>Thermomicrobiaceae</taxon>
        <taxon>Thermomicrobium</taxon>
    </lineage>
</organism>
<comment type="catalytic activity">
    <reaction evidence="7">
        <text>GTP + succinate + CoA = succinyl-CoA + GDP + phosphate</text>
        <dbReference type="Rhea" id="RHEA:22120"/>
        <dbReference type="ChEBI" id="CHEBI:30031"/>
        <dbReference type="ChEBI" id="CHEBI:37565"/>
        <dbReference type="ChEBI" id="CHEBI:43474"/>
        <dbReference type="ChEBI" id="CHEBI:57287"/>
        <dbReference type="ChEBI" id="CHEBI:57292"/>
        <dbReference type="ChEBI" id="CHEBI:58189"/>
    </reaction>
</comment>
<keyword evidence="6 7" id="KW-0460">Magnesium</keyword>
<evidence type="ECO:0000256" key="4">
    <source>
        <dbReference type="ARBA" id="ARBA00022723"/>
    </source>
</evidence>
<feature type="binding site" evidence="7">
    <location>
        <position position="217"/>
    </location>
    <ligand>
        <name>Mg(2+)</name>
        <dbReference type="ChEBI" id="CHEBI:18420"/>
    </ligand>
</feature>
<dbReference type="GO" id="GO:0004775">
    <property type="term" value="F:succinate-CoA ligase (ADP-forming) activity"/>
    <property type="evidence" value="ECO:0007669"/>
    <property type="project" value="UniProtKB-UniRule"/>
</dbReference>
<keyword evidence="5 7" id="KW-0547">Nucleotide-binding</keyword>
<comment type="catalytic activity">
    <reaction evidence="7">
        <text>succinate + ATP + CoA = succinyl-CoA + ADP + phosphate</text>
        <dbReference type="Rhea" id="RHEA:17661"/>
        <dbReference type="ChEBI" id="CHEBI:30031"/>
        <dbReference type="ChEBI" id="CHEBI:30616"/>
        <dbReference type="ChEBI" id="CHEBI:43474"/>
        <dbReference type="ChEBI" id="CHEBI:57287"/>
        <dbReference type="ChEBI" id="CHEBI:57292"/>
        <dbReference type="ChEBI" id="CHEBI:456216"/>
        <dbReference type="EC" id="6.2.1.5"/>
    </reaction>
</comment>
<dbReference type="AlphaFoldDB" id="A0A7C1FT16"/>
<dbReference type="FunFam" id="3.40.50.261:FF:000001">
    <property type="entry name" value="Succinate--CoA ligase [ADP-forming] subunit beta"/>
    <property type="match status" value="1"/>
</dbReference>
<dbReference type="InterPro" id="IPR016102">
    <property type="entry name" value="Succinyl-CoA_synth-like"/>
</dbReference>
<feature type="binding site" evidence="7">
    <location>
        <position position="268"/>
    </location>
    <ligand>
        <name>substrate</name>
        <note>ligand shared with subunit alpha</note>
    </ligand>
</feature>
<evidence type="ECO:0000256" key="5">
    <source>
        <dbReference type="ARBA" id="ARBA00022741"/>
    </source>
</evidence>
<dbReference type="PROSITE" id="PS01217">
    <property type="entry name" value="SUCCINYL_COA_LIG_3"/>
    <property type="match status" value="1"/>
</dbReference>
<dbReference type="PIRSF" id="PIRSF001554">
    <property type="entry name" value="SucCS_beta"/>
    <property type="match status" value="1"/>
</dbReference>
<dbReference type="GO" id="GO:0005524">
    <property type="term" value="F:ATP binding"/>
    <property type="evidence" value="ECO:0007669"/>
    <property type="project" value="UniProtKB-UniRule"/>
</dbReference>
<name>A0A7C1FT16_THERO</name>
<dbReference type="InterPro" id="IPR005809">
    <property type="entry name" value="Succ_CoA_ligase-like_bsu"/>
</dbReference>
<feature type="binding site" evidence="7">
    <location>
        <position position="111"/>
    </location>
    <ligand>
        <name>ATP</name>
        <dbReference type="ChEBI" id="CHEBI:30616"/>
    </ligand>
</feature>
<dbReference type="InterPro" id="IPR017866">
    <property type="entry name" value="Succ-CoA_synthase_bsu_CS"/>
</dbReference>
<dbReference type="NCBIfam" id="TIGR01016">
    <property type="entry name" value="sucCoAbeta"/>
    <property type="match status" value="1"/>
</dbReference>
<dbReference type="InterPro" id="IPR013815">
    <property type="entry name" value="ATP_grasp_subdomain_1"/>
</dbReference>
<keyword evidence="3 7" id="KW-0436">Ligase</keyword>
<keyword evidence="7" id="KW-0067">ATP-binding</keyword>
<dbReference type="PROSITE" id="PS50975">
    <property type="entry name" value="ATP_GRASP"/>
    <property type="match status" value="1"/>
</dbReference>
<dbReference type="SUPFAM" id="SSF52210">
    <property type="entry name" value="Succinyl-CoA synthetase domains"/>
    <property type="match status" value="1"/>
</dbReference>
<accession>A0A7C1FT16</accession>
<dbReference type="Gene3D" id="3.30.470.20">
    <property type="entry name" value="ATP-grasp fold, B domain"/>
    <property type="match status" value="1"/>
</dbReference>
<dbReference type="GO" id="GO:0006104">
    <property type="term" value="P:succinyl-CoA metabolic process"/>
    <property type="evidence" value="ECO:0007669"/>
    <property type="project" value="TreeGrafter"/>
</dbReference>
<protein>
    <recommendedName>
        <fullName evidence="7">Succinate--CoA ligase [ADP-forming] subunit beta</fullName>
        <ecNumber evidence="7">6.2.1.5</ecNumber>
    </recommendedName>
    <alternativeName>
        <fullName evidence="7">Succinyl-CoA synthetase subunit beta</fullName>
        <shortName evidence="7">SCS-beta</shortName>
    </alternativeName>
</protein>
<evidence type="ECO:0000256" key="1">
    <source>
        <dbReference type="ARBA" id="ARBA00009182"/>
    </source>
</evidence>
<dbReference type="PANTHER" id="PTHR11815:SF10">
    <property type="entry name" value="SUCCINATE--COA LIGASE [GDP-FORMING] SUBUNIT BETA, MITOCHONDRIAL"/>
    <property type="match status" value="1"/>
</dbReference>
<evidence type="ECO:0000256" key="2">
    <source>
        <dbReference type="ARBA" id="ARBA00022532"/>
    </source>
</evidence>
<dbReference type="Pfam" id="PF00549">
    <property type="entry name" value="Ligase_CoA"/>
    <property type="match status" value="1"/>
</dbReference>
<dbReference type="PANTHER" id="PTHR11815">
    <property type="entry name" value="SUCCINYL-COA SYNTHETASE BETA CHAIN"/>
    <property type="match status" value="1"/>
</dbReference>
<feature type="binding site" evidence="7">
    <location>
        <begin position="64"/>
        <end position="66"/>
    </location>
    <ligand>
        <name>ATP</name>
        <dbReference type="ChEBI" id="CHEBI:30616"/>
    </ligand>
</feature>
<dbReference type="GO" id="GO:0006099">
    <property type="term" value="P:tricarboxylic acid cycle"/>
    <property type="evidence" value="ECO:0007669"/>
    <property type="project" value="UniProtKB-UniRule"/>
</dbReference>
<sequence length="390" mass="42010">MIGSVVESKGGAMDLHEYQAAELLARYGIPVNRGILARTPEEARAAAEQLASRVVVKAQVHAGGRGKAGGIRLADDPAQAEAVARQILGMDIRGRTVRKVLVAPAVAFEREYYLGVVLDRDARRVAVMASSAGGVDIEEVARERPEAIVREHADPCLGFQEFQARRLAFRLGIEPDLVRGFAALARQLYQAYVDCDASLAEINPLVLTRDRTWLALDTKVVLDDNGLFRHPDLAELRDPEEEDPLEREARLAGISFVRLNGTVGCIVNGAGLSMATMDAIKLYGGEPANFLDIGGGASAQRVAAALRLVVADPNVRSILVNIFGGITRGDVVAQGLLEALRQVEVRVPMVIRLVGTRQEEGRRLLEEAGLTVVDTMEEAAQRAVAAAQSQ</sequence>
<dbReference type="HAMAP" id="MF_00558">
    <property type="entry name" value="Succ_CoA_beta"/>
    <property type="match status" value="1"/>
</dbReference>
<dbReference type="Pfam" id="PF08442">
    <property type="entry name" value="ATP-grasp_2"/>
    <property type="match status" value="1"/>
</dbReference>
<dbReference type="Gene3D" id="3.30.1490.20">
    <property type="entry name" value="ATP-grasp fold, A domain"/>
    <property type="match status" value="1"/>
</dbReference>
<comment type="function">
    <text evidence="7">Succinyl-CoA synthetase functions in the citric acid cycle (TCA), coupling the hydrolysis of succinyl-CoA to the synthesis of either ATP or GTP and thus represents the only step of substrate-level phosphorylation in the TCA. The beta subunit provides nucleotide specificity of the enzyme and binds the substrate succinate, while the binding sites for coenzyme A and phosphate are found in the alpha subunit.</text>
</comment>
<dbReference type="GO" id="GO:0042709">
    <property type="term" value="C:succinate-CoA ligase complex"/>
    <property type="evidence" value="ECO:0007669"/>
    <property type="project" value="TreeGrafter"/>
</dbReference>
<feature type="binding site" evidence="7">
    <location>
        <begin position="325"/>
        <end position="327"/>
    </location>
    <ligand>
        <name>substrate</name>
        <note>ligand shared with subunit alpha</note>
    </ligand>
</feature>
<dbReference type="NCBIfam" id="NF001913">
    <property type="entry name" value="PRK00696.1"/>
    <property type="match status" value="1"/>
</dbReference>
<gene>
    <name evidence="7" type="primary">sucC</name>
    <name evidence="8" type="ORF">ENP47_02200</name>
</gene>
<dbReference type="GO" id="GO:0000287">
    <property type="term" value="F:magnesium ion binding"/>
    <property type="evidence" value="ECO:0007669"/>
    <property type="project" value="UniProtKB-UniRule"/>
</dbReference>
<keyword evidence="2 7" id="KW-0816">Tricarboxylic acid cycle</keyword>
<reference evidence="8" key="1">
    <citation type="journal article" date="2020" name="mSystems">
        <title>Genome- and Community-Level Interaction Insights into Carbon Utilization and Element Cycling Functions of Hydrothermarchaeota in Hydrothermal Sediment.</title>
        <authorList>
            <person name="Zhou Z."/>
            <person name="Liu Y."/>
            <person name="Xu W."/>
            <person name="Pan J."/>
            <person name="Luo Z.H."/>
            <person name="Li M."/>
        </authorList>
    </citation>
    <scope>NUCLEOTIDE SEQUENCE [LARGE SCALE GENOMIC DNA]</scope>
    <source>
        <strain evidence="8">SpSt-222</strain>
    </source>
</reference>
<proteinExistence type="inferred from homology"/>
<dbReference type="InterPro" id="IPR005811">
    <property type="entry name" value="SUCC_ACL_C"/>
</dbReference>
<feature type="binding site" evidence="7">
    <location>
        <position position="57"/>
    </location>
    <ligand>
        <name>ATP</name>
        <dbReference type="ChEBI" id="CHEBI:30616"/>
    </ligand>
</feature>
<dbReference type="GO" id="GO:0005829">
    <property type="term" value="C:cytosol"/>
    <property type="evidence" value="ECO:0007669"/>
    <property type="project" value="TreeGrafter"/>
</dbReference>
<dbReference type="EMBL" id="DSJL01000006">
    <property type="protein sequence ID" value="HEF64409.1"/>
    <property type="molecule type" value="Genomic_DNA"/>
</dbReference>